<evidence type="ECO:0000313" key="1">
    <source>
        <dbReference type="EMBL" id="TLQ46103.1"/>
    </source>
</evidence>
<dbReference type="OrthoDB" id="4222734at2"/>
<dbReference type="EMBL" id="VAWE01000001">
    <property type="protein sequence ID" value="TLQ46103.1"/>
    <property type="molecule type" value="Genomic_DNA"/>
</dbReference>
<protein>
    <submittedName>
        <fullName evidence="1">Uncharacterized protein</fullName>
    </submittedName>
</protein>
<organism evidence="1 2">
    <name type="scientific">Streptomyces marianii</name>
    <dbReference type="NCBI Taxonomy" id="1817406"/>
    <lineage>
        <taxon>Bacteria</taxon>
        <taxon>Bacillati</taxon>
        <taxon>Actinomycetota</taxon>
        <taxon>Actinomycetes</taxon>
        <taxon>Kitasatosporales</taxon>
        <taxon>Streptomycetaceae</taxon>
        <taxon>Streptomyces</taxon>
    </lineage>
</organism>
<dbReference type="Proteomes" id="UP000305921">
    <property type="component" value="Unassembled WGS sequence"/>
</dbReference>
<evidence type="ECO:0000313" key="2">
    <source>
        <dbReference type="Proteomes" id="UP000305921"/>
    </source>
</evidence>
<proteinExistence type="predicted"/>
<reference evidence="1 2" key="1">
    <citation type="submission" date="2019-05" db="EMBL/GenBank/DDBJ databases">
        <title>Streptomyces marianii sp. nov., a novel marine actinomycete from southern coast of India.</title>
        <authorList>
            <person name="Iniyan A.M."/>
            <person name="Wink J."/>
            <person name="Ramprasad E."/>
            <person name="Ramana C.V."/>
            <person name="Bunk B."/>
            <person name="Sproer C."/>
            <person name="Joseph F.-J.R.S."/>
            <person name="Vincent S.G.P."/>
        </authorList>
    </citation>
    <scope>NUCLEOTIDE SEQUENCE [LARGE SCALE GENOMIC DNA]</scope>
    <source>
        <strain evidence="1 2">ICN19</strain>
    </source>
</reference>
<accession>A0A5R9EDU3</accession>
<name>A0A5R9EDU3_9ACTN</name>
<keyword evidence="2" id="KW-1185">Reference proteome</keyword>
<sequence>MPARPEPPVINTPEHHFGAMFLVIATRQPDDATLRAAANLIDSAATASWALRPDSLVTLAQDQYRQLLDYTAAPQVLDLALYLGGDRKQIRTLMDHIGREIAELLVHYPAPQPRD</sequence>
<dbReference type="AlphaFoldDB" id="A0A5R9EDU3"/>
<gene>
    <name evidence="1" type="ORF">FEF34_26675</name>
</gene>
<comment type="caution">
    <text evidence="1">The sequence shown here is derived from an EMBL/GenBank/DDBJ whole genome shotgun (WGS) entry which is preliminary data.</text>
</comment>
<dbReference type="RefSeq" id="WP_138055416.1">
    <property type="nucleotide sequence ID" value="NZ_VAWE01000001.1"/>
</dbReference>